<name>A0A163JC28_ABSGL</name>
<dbReference type="GO" id="GO:0030623">
    <property type="term" value="F:U5 snRNA binding"/>
    <property type="evidence" value="ECO:0007669"/>
    <property type="project" value="TreeGrafter"/>
</dbReference>
<organism evidence="2">
    <name type="scientific">Absidia glauca</name>
    <name type="common">Pin mould</name>
    <dbReference type="NCBI Taxonomy" id="4829"/>
    <lineage>
        <taxon>Eukaryota</taxon>
        <taxon>Fungi</taxon>
        <taxon>Fungi incertae sedis</taxon>
        <taxon>Mucoromycota</taxon>
        <taxon>Mucoromycotina</taxon>
        <taxon>Mucoromycetes</taxon>
        <taxon>Mucorales</taxon>
        <taxon>Cunninghamellaceae</taxon>
        <taxon>Absidia</taxon>
    </lineage>
</organism>
<dbReference type="SUPFAM" id="SSF54211">
    <property type="entry name" value="Ribosomal protein S5 domain 2-like"/>
    <property type="match status" value="1"/>
</dbReference>
<sequence length="214" mass="23849">MPPKQLGGYLEKNYGWDVLAARSIWAFGPDDMGPNILMDDTLPSEVDKKLLYSVKDSIRQGFQWGTREGPLCDEQIQAPADCVESVYAVLQRRRGHVTQDIPKAGSPLYTVKAFIPLIDACGFETDLRTHTQGQAFCQQLFDHWQIVPGDPLDASIVLRPLETSSAQHLARDFMVKTRRRKGLSEDVSINKYFDDPMLMALASSDILGGGMSTD</sequence>
<dbReference type="EMBL" id="LT552064">
    <property type="protein sequence ID" value="SAL98354.1"/>
    <property type="molecule type" value="Genomic_DNA"/>
</dbReference>
<protein>
    <recommendedName>
        <fullName evidence="1">Elongation factor EFG domain-containing protein</fullName>
    </recommendedName>
</protein>
<dbReference type="InParanoid" id="A0A163JC28"/>
<dbReference type="Gene3D" id="3.30.70.240">
    <property type="match status" value="1"/>
</dbReference>
<dbReference type="PANTHER" id="PTHR42908:SF6">
    <property type="entry name" value="116 KDA U5 SMALL NUCLEAR RIBONUCLEOPROTEIN COMPONENT"/>
    <property type="match status" value="1"/>
</dbReference>
<dbReference type="InterPro" id="IPR035655">
    <property type="entry name" value="U5-116kDa_C"/>
</dbReference>
<dbReference type="SUPFAM" id="SSF54980">
    <property type="entry name" value="EF-G C-terminal domain-like"/>
    <property type="match status" value="1"/>
</dbReference>
<dbReference type="InterPro" id="IPR000640">
    <property type="entry name" value="EFG_V-like"/>
</dbReference>
<dbReference type="PANTHER" id="PTHR42908">
    <property type="entry name" value="TRANSLATION ELONGATION FACTOR-RELATED"/>
    <property type="match status" value="1"/>
</dbReference>
<dbReference type="FunFam" id="3.30.70.240:FF:000004">
    <property type="entry name" value="116 kDa U5 small nuclear ribonucleoprotein"/>
    <property type="match status" value="1"/>
</dbReference>
<dbReference type="SMART" id="SM00838">
    <property type="entry name" value="EFG_C"/>
    <property type="match status" value="1"/>
</dbReference>
<proteinExistence type="predicted"/>
<dbReference type="InterPro" id="IPR020568">
    <property type="entry name" value="Ribosomal_Su5_D2-typ_SF"/>
</dbReference>
<dbReference type="GO" id="GO:0000398">
    <property type="term" value="P:mRNA splicing, via spliceosome"/>
    <property type="evidence" value="ECO:0007669"/>
    <property type="project" value="TreeGrafter"/>
</dbReference>
<dbReference type="Pfam" id="PF00679">
    <property type="entry name" value="EFG_C"/>
    <property type="match status" value="1"/>
</dbReference>
<dbReference type="STRING" id="4829.A0A163JC28"/>
<evidence type="ECO:0000313" key="2">
    <source>
        <dbReference type="EMBL" id="SAL98354.1"/>
    </source>
</evidence>
<accession>A0A163JC28</accession>
<dbReference type="GO" id="GO:0003924">
    <property type="term" value="F:GTPase activity"/>
    <property type="evidence" value="ECO:0007669"/>
    <property type="project" value="TreeGrafter"/>
</dbReference>
<dbReference type="OrthoDB" id="364892at2759"/>
<dbReference type="CDD" id="cd04098">
    <property type="entry name" value="eEF2_C_snRNP"/>
    <property type="match status" value="1"/>
</dbReference>
<gene>
    <name evidence="2" type="primary">ABSGL_03883.1 scaffold 4679</name>
</gene>
<dbReference type="GO" id="GO:0071007">
    <property type="term" value="C:U2-type catalytic step 2 spliceosome"/>
    <property type="evidence" value="ECO:0007669"/>
    <property type="project" value="TreeGrafter"/>
</dbReference>
<dbReference type="Proteomes" id="UP000078561">
    <property type="component" value="Unassembled WGS sequence"/>
</dbReference>
<dbReference type="GO" id="GO:0046540">
    <property type="term" value="C:U4/U6 x U5 tri-snRNP complex"/>
    <property type="evidence" value="ECO:0007669"/>
    <property type="project" value="TreeGrafter"/>
</dbReference>
<keyword evidence="3" id="KW-1185">Reference proteome</keyword>
<evidence type="ECO:0000259" key="1">
    <source>
        <dbReference type="SMART" id="SM00838"/>
    </source>
</evidence>
<dbReference type="GO" id="GO:0005525">
    <property type="term" value="F:GTP binding"/>
    <property type="evidence" value="ECO:0007669"/>
    <property type="project" value="InterPro"/>
</dbReference>
<feature type="domain" description="Elongation factor EFG" evidence="1">
    <location>
        <begin position="70"/>
        <end position="155"/>
    </location>
</feature>
<reference evidence="2" key="1">
    <citation type="submission" date="2016-04" db="EMBL/GenBank/DDBJ databases">
        <authorList>
            <person name="Evans L.H."/>
            <person name="Alamgir A."/>
            <person name="Owens N."/>
            <person name="Weber N.D."/>
            <person name="Virtaneva K."/>
            <person name="Barbian K."/>
            <person name="Babar A."/>
            <person name="Rosenke K."/>
        </authorList>
    </citation>
    <scope>NUCLEOTIDE SEQUENCE [LARGE SCALE GENOMIC DNA]</scope>
    <source>
        <strain evidence="2">CBS 101.48</strain>
    </source>
</reference>
<evidence type="ECO:0000313" key="3">
    <source>
        <dbReference type="Proteomes" id="UP000078561"/>
    </source>
</evidence>
<dbReference type="AlphaFoldDB" id="A0A163JC28"/>
<dbReference type="InterPro" id="IPR035647">
    <property type="entry name" value="EFG_III/V"/>
</dbReference>
<dbReference type="GO" id="GO:0005829">
    <property type="term" value="C:cytosol"/>
    <property type="evidence" value="ECO:0007669"/>
    <property type="project" value="TreeGrafter"/>
</dbReference>